<evidence type="ECO:0000256" key="1">
    <source>
        <dbReference type="SAM" id="MobiDB-lite"/>
    </source>
</evidence>
<accession>A0A6J4JE68</accession>
<sequence>ETSAQRRQQARVRTSQGRAGVRLLRHRRHTHPRRPPGPHPRAGDPAGMARRLDLPLAQRPHPGHRRRRRRPASVPVPRPVAGPAGRGEARAGAGDRPPVARRARRRRRRAAHPRSEPGARPGHRDPAAGPRRLPDRQRAVRGGERHVRAGDAAPRARARPRGADLLLLHRQGRHRARGGAHRPAHGDRRATAAGAAGGHGGGAAGLRARRRHLAGRDQYRDQRLPEGDQRCGDHGEGLPHVERHGADGGHARRGAAPEESDGAQEGGAGGLRAGLRAAGQHPGGVQGELRRPAGRRPVRERGDRGRCARPGGGGGRRPGRAAHAGAGRLPDAHGL</sequence>
<reference evidence="2" key="1">
    <citation type="submission" date="2020-02" db="EMBL/GenBank/DDBJ databases">
        <authorList>
            <person name="Meier V. D."/>
        </authorList>
    </citation>
    <scope>NUCLEOTIDE SEQUENCE</scope>
    <source>
        <strain evidence="2">AVDCRST_MAG57</strain>
    </source>
</reference>
<feature type="compositionally biased region" description="Basic and acidic residues" evidence="1">
    <location>
        <begin position="297"/>
        <end position="306"/>
    </location>
</feature>
<dbReference type="GO" id="GO:0016853">
    <property type="term" value="F:isomerase activity"/>
    <property type="evidence" value="ECO:0007669"/>
    <property type="project" value="UniProtKB-KW"/>
</dbReference>
<dbReference type="AlphaFoldDB" id="A0A6J4JE68"/>
<feature type="non-terminal residue" evidence="2">
    <location>
        <position position="1"/>
    </location>
</feature>
<name>A0A6J4JE68_9ACTN</name>
<feature type="compositionally biased region" description="Basic residues" evidence="1">
    <location>
        <begin position="23"/>
        <end position="36"/>
    </location>
</feature>
<gene>
    <name evidence="2" type="ORF">AVDCRST_MAG57-3633</name>
</gene>
<feature type="compositionally biased region" description="Basic residues" evidence="1">
    <location>
        <begin position="61"/>
        <end position="71"/>
    </location>
</feature>
<organism evidence="2">
    <name type="scientific">uncultured Blastococcus sp</name>
    <dbReference type="NCBI Taxonomy" id="217144"/>
    <lineage>
        <taxon>Bacteria</taxon>
        <taxon>Bacillati</taxon>
        <taxon>Actinomycetota</taxon>
        <taxon>Actinomycetes</taxon>
        <taxon>Geodermatophilales</taxon>
        <taxon>Geodermatophilaceae</taxon>
        <taxon>Blastococcus</taxon>
        <taxon>environmental samples</taxon>
    </lineage>
</organism>
<feature type="compositionally biased region" description="Basic residues" evidence="1">
    <location>
        <begin position="99"/>
        <end position="112"/>
    </location>
</feature>
<dbReference type="EC" id="5.99.1.2" evidence="2"/>
<feature type="compositionally biased region" description="Gly residues" evidence="1">
    <location>
        <begin position="195"/>
        <end position="204"/>
    </location>
</feature>
<feature type="compositionally biased region" description="Basic residues" evidence="1">
    <location>
        <begin position="170"/>
        <end position="183"/>
    </location>
</feature>
<feature type="non-terminal residue" evidence="2">
    <location>
        <position position="335"/>
    </location>
</feature>
<feature type="compositionally biased region" description="Polar residues" evidence="1">
    <location>
        <begin position="1"/>
        <end position="17"/>
    </location>
</feature>
<feature type="region of interest" description="Disordered" evidence="1">
    <location>
        <begin position="1"/>
        <end position="335"/>
    </location>
</feature>
<keyword evidence="2" id="KW-0413">Isomerase</keyword>
<protein>
    <submittedName>
        <fullName evidence="2">DNA topoisomerase IB (Poxvirus type)</fullName>
        <ecNumber evidence="2">5.99.1.2</ecNumber>
    </submittedName>
</protein>
<feature type="compositionally biased region" description="Basic and acidic residues" evidence="1">
    <location>
        <begin position="214"/>
        <end position="250"/>
    </location>
</feature>
<proteinExistence type="predicted"/>
<dbReference type="EMBL" id="CADCTI010000278">
    <property type="protein sequence ID" value="CAA9274984.1"/>
    <property type="molecule type" value="Genomic_DNA"/>
</dbReference>
<evidence type="ECO:0000313" key="2">
    <source>
        <dbReference type="EMBL" id="CAA9274984.1"/>
    </source>
</evidence>
<feature type="compositionally biased region" description="Basic and acidic residues" evidence="1">
    <location>
        <begin position="113"/>
        <end position="149"/>
    </location>
</feature>